<organism evidence="2 3">
    <name type="scientific">Rhizoctonia solani AG-3 Rhs1AP</name>
    <dbReference type="NCBI Taxonomy" id="1086054"/>
    <lineage>
        <taxon>Eukaryota</taxon>
        <taxon>Fungi</taxon>
        <taxon>Dikarya</taxon>
        <taxon>Basidiomycota</taxon>
        <taxon>Agaricomycotina</taxon>
        <taxon>Agaricomycetes</taxon>
        <taxon>Cantharellales</taxon>
        <taxon>Ceratobasidiaceae</taxon>
        <taxon>Rhizoctonia</taxon>
    </lineage>
</organism>
<dbReference type="AlphaFoldDB" id="X8J8W6"/>
<evidence type="ECO:0000313" key="3">
    <source>
        <dbReference type="Proteomes" id="UP000030108"/>
    </source>
</evidence>
<evidence type="ECO:0000313" key="2">
    <source>
        <dbReference type="EMBL" id="EUC60465.1"/>
    </source>
</evidence>
<gene>
    <name evidence="2" type="ORF">RSOL_345630</name>
</gene>
<dbReference type="Proteomes" id="UP000030108">
    <property type="component" value="Unassembled WGS sequence"/>
</dbReference>
<sequence length="168" mass="19474">MTDRGAARLRLGHRSRTWARTTRSFRPRSTFHWCTMLPTRHLTANRSPTAGMPCRPRSRRRNHRGTGTTTTRLWLRMCDKTASLRRIALCPSNVVGPPRSRSVETGQTRPIHSYPSYPFLRPNPPQRARRLFRFLSLLRVSWARSSSRRCSRLKSKYPKANGNSTARC</sequence>
<name>X8J8W6_9AGAM</name>
<reference evidence="3" key="1">
    <citation type="journal article" date="2014" name="Genome Announc.">
        <title>Draft genome sequence of the plant-pathogenic soil fungus Rhizoctonia solani anastomosis group 3 strain Rhs1AP.</title>
        <authorList>
            <person name="Cubeta M.A."/>
            <person name="Thomas E."/>
            <person name="Dean R.A."/>
            <person name="Jabaji S."/>
            <person name="Neate S.M."/>
            <person name="Tavantzis S."/>
            <person name="Toda T."/>
            <person name="Vilgalys R."/>
            <person name="Bharathan N."/>
            <person name="Fedorova-Abrams N."/>
            <person name="Pakala S.B."/>
            <person name="Pakala S.M."/>
            <person name="Zafar N."/>
            <person name="Joardar V."/>
            <person name="Losada L."/>
            <person name="Nierman W.C."/>
        </authorList>
    </citation>
    <scope>NUCLEOTIDE SEQUENCE [LARGE SCALE GENOMIC DNA]</scope>
    <source>
        <strain evidence="3">AG-3</strain>
    </source>
</reference>
<proteinExistence type="predicted"/>
<dbReference type="EMBL" id="JATN01000319">
    <property type="protein sequence ID" value="EUC60465.1"/>
    <property type="molecule type" value="Genomic_DNA"/>
</dbReference>
<evidence type="ECO:0000256" key="1">
    <source>
        <dbReference type="SAM" id="MobiDB-lite"/>
    </source>
</evidence>
<accession>X8J8W6</accession>
<comment type="caution">
    <text evidence="2">The sequence shown here is derived from an EMBL/GenBank/DDBJ whole genome shotgun (WGS) entry which is preliminary data.</text>
</comment>
<feature type="region of interest" description="Disordered" evidence="1">
    <location>
        <begin position="44"/>
        <end position="67"/>
    </location>
</feature>
<protein>
    <submittedName>
        <fullName evidence="2">Uncharacterized protein</fullName>
    </submittedName>
</protein>